<dbReference type="InterPro" id="IPR001031">
    <property type="entry name" value="Thioesterase"/>
</dbReference>
<sequence>MFDSNPNLVQDGPQQMSRQNAIPLVLIHDGGGTIFSYHLLGDLDRKVWAIANPRFRSETHWTGGLREMATAYAAFVAEAVPSGPVILGGWSLGGLLALETAHVLSQIRPSIHVAGLVMVDSVCPVPPEAGWGGAETRLAERDIEWPATTAAATKICVERCFREAHRMVREWTPPVSRPPLAVLIRCREPVLVPHDGLLYIDLYRDDQRLGWDNHRKDMFCQILEAPGHHYNIFALEHVDTVTAIIKTACEAIEQQNLASDLS</sequence>
<dbReference type="Gene3D" id="3.40.50.1820">
    <property type="entry name" value="alpha/beta hydrolase"/>
    <property type="match status" value="1"/>
</dbReference>
<feature type="domain" description="Thioesterase TesA-like" evidence="1">
    <location>
        <begin position="30"/>
        <end position="242"/>
    </location>
</feature>
<proteinExistence type="predicted"/>
<dbReference type="Pfam" id="PF00975">
    <property type="entry name" value="Thioesterase"/>
    <property type="match status" value="1"/>
</dbReference>
<dbReference type="EMBL" id="CAWUHC010000043">
    <property type="protein sequence ID" value="CAK7223217.1"/>
    <property type="molecule type" value="Genomic_DNA"/>
</dbReference>
<comment type="caution">
    <text evidence="2">The sequence shown here is derived from an EMBL/GenBank/DDBJ whole genome shotgun (WGS) entry which is preliminary data.</text>
</comment>
<evidence type="ECO:0000259" key="1">
    <source>
        <dbReference type="SMART" id="SM00824"/>
    </source>
</evidence>
<dbReference type="InterPro" id="IPR029058">
    <property type="entry name" value="AB_hydrolase_fold"/>
</dbReference>
<gene>
    <name evidence="2" type="ORF">SBRCBS47491_005133</name>
</gene>
<evidence type="ECO:0000313" key="2">
    <source>
        <dbReference type="EMBL" id="CAK7223217.1"/>
    </source>
</evidence>
<name>A0ABP0BUP7_9PEZI</name>
<accession>A0ABP0BUP7</accession>
<dbReference type="InterPro" id="IPR020802">
    <property type="entry name" value="TesA-like"/>
</dbReference>
<evidence type="ECO:0000313" key="3">
    <source>
        <dbReference type="Proteomes" id="UP001642406"/>
    </source>
</evidence>
<keyword evidence="3" id="KW-1185">Reference proteome</keyword>
<dbReference type="Proteomes" id="UP001642406">
    <property type="component" value="Unassembled WGS sequence"/>
</dbReference>
<reference evidence="2 3" key="1">
    <citation type="submission" date="2024-01" db="EMBL/GenBank/DDBJ databases">
        <authorList>
            <person name="Allen C."/>
            <person name="Tagirdzhanova G."/>
        </authorList>
    </citation>
    <scope>NUCLEOTIDE SEQUENCE [LARGE SCALE GENOMIC DNA]</scope>
</reference>
<protein>
    <recommendedName>
        <fullName evidence="1">Thioesterase TesA-like domain-containing protein</fullName>
    </recommendedName>
</protein>
<dbReference type="SMART" id="SM00824">
    <property type="entry name" value="PKS_TE"/>
    <property type="match status" value="1"/>
</dbReference>
<organism evidence="2 3">
    <name type="scientific">Sporothrix bragantina</name>
    <dbReference type="NCBI Taxonomy" id="671064"/>
    <lineage>
        <taxon>Eukaryota</taxon>
        <taxon>Fungi</taxon>
        <taxon>Dikarya</taxon>
        <taxon>Ascomycota</taxon>
        <taxon>Pezizomycotina</taxon>
        <taxon>Sordariomycetes</taxon>
        <taxon>Sordariomycetidae</taxon>
        <taxon>Ophiostomatales</taxon>
        <taxon>Ophiostomataceae</taxon>
        <taxon>Sporothrix</taxon>
    </lineage>
</organism>
<dbReference type="SUPFAM" id="SSF53474">
    <property type="entry name" value="alpha/beta-Hydrolases"/>
    <property type="match status" value="1"/>
</dbReference>